<reference evidence="2 3" key="1">
    <citation type="journal article" date="2011" name="J. Bacteriol.">
        <title>Genome sequence of Haloplasma contractile, an unusual contractile bacterium from a deep-sea anoxic brine lake.</title>
        <authorList>
            <person name="Antunes A."/>
            <person name="Alam I."/>
            <person name="El Dorry H."/>
            <person name="Siam R."/>
            <person name="Robertson A."/>
            <person name="Bajic V.B."/>
            <person name="Stingl U."/>
        </authorList>
    </citation>
    <scope>NUCLEOTIDE SEQUENCE [LARGE SCALE GENOMIC DNA]</scope>
    <source>
        <strain evidence="2 3">SSD-17B</strain>
    </source>
</reference>
<sequence length="63" mass="7127">MVIADLIVILIIGIILSLAIIPLIKFKKQKGSSLSCYRCSHKKEDKCNIDTKEIRVKVEDIDL</sequence>
<keyword evidence="1" id="KW-0812">Transmembrane</keyword>
<gene>
    <name evidence="2" type="ORF">HLPCO_003084</name>
</gene>
<proteinExistence type="predicted"/>
<evidence type="ECO:0000313" key="3">
    <source>
        <dbReference type="Proteomes" id="UP000005707"/>
    </source>
</evidence>
<evidence type="ECO:0000256" key="1">
    <source>
        <dbReference type="SAM" id="Phobius"/>
    </source>
</evidence>
<dbReference type="STRING" id="1033810.HLPCO_003084"/>
<name>U2FD35_9MOLU</name>
<keyword evidence="1" id="KW-1133">Transmembrane helix</keyword>
<dbReference type="InParanoid" id="U2FD35"/>
<keyword evidence="1" id="KW-0472">Membrane</keyword>
<evidence type="ECO:0008006" key="4">
    <source>
        <dbReference type="Google" id="ProtNLM"/>
    </source>
</evidence>
<comment type="caution">
    <text evidence="2">The sequence shown here is derived from an EMBL/GenBank/DDBJ whole genome shotgun (WGS) entry which is preliminary data.</text>
</comment>
<organism evidence="2 3">
    <name type="scientific">Haloplasma contractile SSD-17B</name>
    <dbReference type="NCBI Taxonomy" id="1033810"/>
    <lineage>
        <taxon>Bacteria</taxon>
        <taxon>Bacillati</taxon>
        <taxon>Mycoplasmatota</taxon>
        <taxon>Mollicutes</taxon>
        <taxon>Haloplasmatales</taxon>
        <taxon>Haloplasmataceae</taxon>
        <taxon>Haloplasma</taxon>
    </lineage>
</organism>
<dbReference type="AlphaFoldDB" id="U2FD35"/>
<reference evidence="2 3" key="2">
    <citation type="journal article" date="2013" name="PLoS ONE">
        <title>INDIGO - INtegrated Data Warehouse of MIcrobial GenOmes with Examples from the Red Sea Extremophiles.</title>
        <authorList>
            <person name="Alam I."/>
            <person name="Antunes A."/>
            <person name="Kamau A.A."/>
            <person name="Ba Alawi W."/>
            <person name="Kalkatawi M."/>
            <person name="Stingl U."/>
            <person name="Bajic V.B."/>
        </authorList>
    </citation>
    <scope>NUCLEOTIDE SEQUENCE [LARGE SCALE GENOMIC DNA]</scope>
    <source>
        <strain evidence="2 3">SSD-17B</strain>
    </source>
</reference>
<accession>U2FD35</accession>
<keyword evidence="3" id="KW-1185">Reference proteome</keyword>
<protein>
    <recommendedName>
        <fullName evidence="4">FeoB-associated Cys-rich membrane protein</fullName>
    </recommendedName>
</protein>
<dbReference type="EMBL" id="AFNU02000023">
    <property type="protein sequence ID" value="ERJ10920.1"/>
    <property type="molecule type" value="Genomic_DNA"/>
</dbReference>
<feature type="transmembrane region" description="Helical" evidence="1">
    <location>
        <begin position="6"/>
        <end position="24"/>
    </location>
</feature>
<evidence type="ECO:0000313" key="2">
    <source>
        <dbReference type="EMBL" id="ERJ10920.1"/>
    </source>
</evidence>
<dbReference type="Proteomes" id="UP000005707">
    <property type="component" value="Unassembled WGS sequence"/>
</dbReference>